<evidence type="ECO:0000256" key="2">
    <source>
        <dbReference type="ARBA" id="ARBA00006962"/>
    </source>
</evidence>
<dbReference type="Gene3D" id="3.40.50.2000">
    <property type="entry name" value="Glycogen Phosphorylase B"/>
    <property type="match status" value="1"/>
</dbReference>
<evidence type="ECO:0000313" key="15">
    <source>
        <dbReference type="Proteomes" id="UP000623467"/>
    </source>
</evidence>
<comment type="function">
    <text evidence="9 12">Involved in protein N-glycosylation. Essential for the second step of the dolichol-linked oligosaccharide pathway.</text>
</comment>
<dbReference type="AlphaFoldDB" id="A0A8H7D914"/>
<comment type="subunit">
    <text evidence="3 12">Heterodimer with ALG14 to form a functional enzyme.</text>
</comment>
<comment type="caution">
    <text evidence="14">The sequence shown here is derived from an EMBL/GenBank/DDBJ whole genome shotgun (WGS) entry which is preliminary data.</text>
</comment>
<keyword evidence="8 12" id="KW-0256">Endoplasmic reticulum</keyword>
<evidence type="ECO:0000256" key="5">
    <source>
        <dbReference type="ARBA" id="ARBA00017468"/>
    </source>
</evidence>
<dbReference type="GO" id="GO:0005783">
    <property type="term" value="C:endoplasmic reticulum"/>
    <property type="evidence" value="ECO:0007669"/>
    <property type="project" value="UniProtKB-SubCell"/>
</dbReference>
<evidence type="ECO:0000256" key="1">
    <source>
        <dbReference type="ARBA" id="ARBA00004240"/>
    </source>
</evidence>
<dbReference type="InterPro" id="IPR039042">
    <property type="entry name" value="Alg13-like"/>
</dbReference>
<evidence type="ECO:0000256" key="10">
    <source>
        <dbReference type="ARBA" id="ARBA00032061"/>
    </source>
</evidence>
<keyword evidence="15" id="KW-1185">Reference proteome</keyword>
<evidence type="ECO:0000313" key="14">
    <source>
        <dbReference type="EMBL" id="KAF7363328.1"/>
    </source>
</evidence>
<name>A0A8H7D914_9AGAR</name>
<evidence type="ECO:0000256" key="6">
    <source>
        <dbReference type="ARBA" id="ARBA00022676"/>
    </source>
</evidence>
<comment type="similarity">
    <text evidence="2 12">Belongs to the glycosyltransferase 28 family.</text>
</comment>
<dbReference type="InterPro" id="IPR007235">
    <property type="entry name" value="Glyco_trans_28_C"/>
</dbReference>
<dbReference type="PANTHER" id="PTHR12867:SF6">
    <property type="entry name" value="N-ACETYLGLUCOSAMINYLDIPHOSPHODOLICHOL N-ACETYLGLUCOSAMINYLTRANSFERASE"/>
    <property type="match status" value="1"/>
</dbReference>
<dbReference type="EMBL" id="JACAZH010000007">
    <property type="protein sequence ID" value="KAF7363328.1"/>
    <property type="molecule type" value="Genomic_DNA"/>
</dbReference>
<dbReference type="GO" id="GO:0006488">
    <property type="term" value="P:dolichol-linked oligosaccharide biosynthetic process"/>
    <property type="evidence" value="ECO:0007669"/>
    <property type="project" value="InterPro"/>
</dbReference>
<comment type="catalytic activity">
    <reaction evidence="11">
        <text>an N-acetyl-alpha-D-glucosaminyl-diphospho-di-trans,poly-cis-dolichol + UDP-N-acetyl-alpha-D-glucosamine = an N,N'-diacetylchitobiosyl-diphospho-di-trans,poly-cis-dolichol + UDP + H(+)</text>
        <dbReference type="Rhea" id="RHEA:23380"/>
        <dbReference type="Rhea" id="RHEA-COMP:19507"/>
        <dbReference type="Rhea" id="RHEA-COMP:19510"/>
        <dbReference type="ChEBI" id="CHEBI:15378"/>
        <dbReference type="ChEBI" id="CHEBI:57269"/>
        <dbReference type="ChEBI" id="CHEBI:57705"/>
        <dbReference type="ChEBI" id="CHEBI:58223"/>
        <dbReference type="ChEBI" id="CHEBI:58427"/>
        <dbReference type="EC" id="2.4.1.141"/>
    </reaction>
</comment>
<evidence type="ECO:0000256" key="7">
    <source>
        <dbReference type="ARBA" id="ARBA00022679"/>
    </source>
</evidence>
<dbReference type="Proteomes" id="UP000623467">
    <property type="component" value="Unassembled WGS sequence"/>
</dbReference>
<keyword evidence="7 12" id="KW-0808">Transferase</keyword>
<evidence type="ECO:0000256" key="3">
    <source>
        <dbReference type="ARBA" id="ARBA00011198"/>
    </source>
</evidence>
<comment type="subcellular location">
    <subcellularLocation>
        <location evidence="1 12">Endoplasmic reticulum</location>
    </subcellularLocation>
</comment>
<reference evidence="14" key="1">
    <citation type="submission" date="2020-05" db="EMBL/GenBank/DDBJ databases">
        <title>Mycena genomes resolve the evolution of fungal bioluminescence.</title>
        <authorList>
            <person name="Tsai I.J."/>
        </authorList>
    </citation>
    <scope>NUCLEOTIDE SEQUENCE</scope>
    <source>
        <strain evidence="14">160909Yilan</strain>
    </source>
</reference>
<accession>A0A8H7D914</accession>
<dbReference type="PANTHER" id="PTHR12867">
    <property type="entry name" value="GLYCOSYL TRANSFERASE-RELATED"/>
    <property type="match status" value="1"/>
</dbReference>
<dbReference type="Pfam" id="PF04101">
    <property type="entry name" value="Glyco_tran_28_C"/>
    <property type="match status" value="1"/>
</dbReference>
<evidence type="ECO:0000256" key="4">
    <source>
        <dbReference type="ARBA" id="ARBA00012614"/>
    </source>
</evidence>
<keyword evidence="6 12" id="KW-0328">Glycosyltransferase</keyword>
<gene>
    <name evidence="12" type="primary">ALG13</name>
    <name evidence="14" type="ORF">MSAN_00988200</name>
</gene>
<evidence type="ECO:0000256" key="12">
    <source>
        <dbReference type="RuleBase" id="RU362128"/>
    </source>
</evidence>
<dbReference type="GO" id="GO:0004577">
    <property type="term" value="F:N-acetylglucosaminyldiphosphodolichol N-acetylglucosaminyltransferase activity"/>
    <property type="evidence" value="ECO:0007669"/>
    <property type="project" value="UniProtKB-EC"/>
</dbReference>
<proteinExistence type="inferred from homology"/>
<evidence type="ECO:0000259" key="13">
    <source>
        <dbReference type="Pfam" id="PF04101"/>
    </source>
</evidence>
<evidence type="ECO:0000256" key="8">
    <source>
        <dbReference type="ARBA" id="ARBA00022824"/>
    </source>
</evidence>
<evidence type="ECO:0000256" key="9">
    <source>
        <dbReference type="ARBA" id="ARBA00024804"/>
    </source>
</evidence>
<evidence type="ECO:0000256" key="11">
    <source>
        <dbReference type="ARBA" id="ARBA00048184"/>
    </source>
</evidence>
<organism evidence="14 15">
    <name type="scientific">Mycena sanguinolenta</name>
    <dbReference type="NCBI Taxonomy" id="230812"/>
    <lineage>
        <taxon>Eukaryota</taxon>
        <taxon>Fungi</taxon>
        <taxon>Dikarya</taxon>
        <taxon>Basidiomycota</taxon>
        <taxon>Agaricomycotina</taxon>
        <taxon>Agaricomycetes</taxon>
        <taxon>Agaricomycetidae</taxon>
        <taxon>Agaricales</taxon>
        <taxon>Marasmiineae</taxon>
        <taxon>Mycenaceae</taxon>
        <taxon>Mycena</taxon>
    </lineage>
</organism>
<protein>
    <recommendedName>
        <fullName evidence="5 12">UDP-N-acetylglucosamine transferase subunit ALG13</fullName>
        <ecNumber evidence="4 12">2.4.1.141</ecNumber>
    </recommendedName>
    <alternativeName>
        <fullName evidence="10 12">Asparagine-linked glycosylation protein 13</fullName>
    </alternativeName>
</protein>
<dbReference type="EC" id="2.4.1.141" evidence="4 12"/>
<sequence length="170" mass="18445">MRAFVTVGTFQFDALVAAVLDERVLVALRDRGYTELVVQCGKSAFEHAAAVAGGETVYIERDGMRVELWQSRPSLDAEFRRADLVIGHAGAGTILEVLRLGKPLIVVPNPTLLHNHQTELAAALGPYLKTAAIHDLADTIASFDPASLQKFPPFDGSRFRALVDAEMGFV</sequence>
<dbReference type="SUPFAM" id="SSF53756">
    <property type="entry name" value="UDP-Glycosyltransferase/glycogen phosphorylase"/>
    <property type="match status" value="1"/>
</dbReference>
<feature type="domain" description="Glycosyl transferase family 28 C-terminal" evidence="13">
    <location>
        <begin position="4"/>
        <end position="125"/>
    </location>
</feature>
<dbReference type="OrthoDB" id="20273at2759"/>